<dbReference type="Gene3D" id="3.40.1440.10">
    <property type="entry name" value="GIY-YIG endonuclease"/>
    <property type="match status" value="1"/>
</dbReference>
<comment type="caution">
    <text evidence="11">The sequence shown here is derived from an EMBL/GenBank/DDBJ whole genome shotgun (WGS) entry which is preliminary data.</text>
</comment>
<dbReference type="CDD" id="cd10455">
    <property type="entry name" value="GIY-YIG_SLX1"/>
    <property type="match status" value="1"/>
</dbReference>
<evidence type="ECO:0000256" key="7">
    <source>
        <dbReference type="ARBA" id="ARBA00023242"/>
    </source>
</evidence>
<evidence type="ECO:0000256" key="2">
    <source>
        <dbReference type="ARBA" id="ARBA00022759"/>
    </source>
</evidence>
<sequence>MLDSRSTLLNGNHSFPPFYACYLLRSRATVTSRITYIGSTPDPPRRIRQHNGQLTQGALKTSRFRPWEMQMIVYGFPSKLAALQFEYAWQRPEKTRHLREDTTDGQYGLLIKKDRERNMLNRKVAVVCALLALPPFSRLPLHVRFFNEDVQTLFESRRRDQAQGLPLSLSTILDLGGVAGDTGRRVATTPGVTAIDGPIDVEDYHFRDQVWQKLITLTSTPACLICGTQVDMQDHLSYSLCPVGGSCLATTHVDCLGADFVRGQPTLLPSHGQCPGCHEEVQWGEVIRSTYACKELHAAPTLRGTRKRQGQKGAVINSLSSAADLNSQPDPAPEEVNQDSSKPPMPKPKARRKPSRRKPSQAIDHKPGSSSSTGDI</sequence>
<dbReference type="InterPro" id="IPR000305">
    <property type="entry name" value="GIY-YIG_endonuc"/>
</dbReference>
<dbReference type="InParanoid" id="A0A1Y2BDC1"/>
<dbReference type="Gene3D" id="3.30.40.10">
    <property type="entry name" value="Zinc/RING finger domain, C3HC4 (zinc finger)"/>
    <property type="match status" value="1"/>
</dbReference>
<comment type="function">
    <text evidence="8">Catalytic subunit of the SLX1-SLX4 structure-specific endonuclease that resolves DNA secondary structures generated during DNA repair and recombination. Has endonuclease activity towards branched DNA substrates, introducing single-strand cuts in duplex DNA close to junctions with ss-DNA.</text>
</comment>
<name>A0A1Y2BDC1_9TREE</name>
<dbReference type="Pfam" id="PF01541">
    <property type="entry name" value="GIY-YIG"/>
    <property type="match status" value="1"/>
</dbReference>
<evidence type="ECO:0000259" key="10">
    <source>
        <dbReference type="PROSITE" id="PS50164"/>
    </source>
</evidence>
<comment type="similarity">
    <text evidence="8">Belongs to the SLX1 family.</text>
</comment>
<dbReference type="FunCoup" id="A0A1Y2BDC1">
    <property type="interactions" value="76"/>
</dbReference>
<dbReference type="GO" id="GO:0033557">
    <property type="term" value="C:Slx1-Slx4 complex"/>
    <property type="evidence" value="ECO:0007669"/>
    <property type="project" value="UniProtKB-UniRule"/>
</dbReference>
<reference evidence="11 12" key="1">
    <citation type="submission" date="2016-07" db="EMBL/GenBank/DDBJ databases">
        <title>Pervasive Adenine N6-methylation of Active Genes in Fungi.</title>
        <authorList>
            <consortium name="DOE Joint Genome Institute"/>
            <person name="Mondo S.J."/>
            <person name="Dannebaum R.O."/>
            <person name="Kuo R.C."/>
            <person name="Labutti K."/>
            <person name="Haridas S."/>
            <person name="Kuo A."/>
            <person name="Salamov A."/>
            <person name="Ahrendt S.R."/>
            <person name="Lipzen A."/>
            <person name="Sullivan W."/>
            <person name="Andreopoulos W.B."/>
            <person name="Clum A."/>
            <person name="Lindquist E."/>
            <person name="Daum C."/>
            <person name="Ramamoorthy G.K."/>
            <person name="Gryganskyi A."/>
            <person name="Culley D."/>
            <person name="Magnuson J.K."/>
            <person name="James T.Y."/>
            <person name="O'Malley M.A."/>
            <person name="Stajich J.E."/>
            <person name="Spatafora J.W."/>
            <person name="Visel A."/>
            <person name="Grigoriev I.V."/>
        </authorList>
    </citation>
    <scope>NUCLEOTIDE SEQUENCE [LARGE SCALE GENOMIC DNA]</scope>
    <source>
        <strain evidence="11 12">68-887.2</strain>
    </source>
</reference>
<organism evidence="11 12">
    <name type="scientific">Naematelia encephala</name>
    <dbReference type="NCBI Taxonomy" id="71784"/>
    <lineage>
        <taxon>Eukaryota</taxon>
        <taxon>Fungi</taxon>
        <taxon>Dikarya</taxon>
        <taxon>Basidiomycota</taxon>
        <taxon>Agaricomycotina</taxon>
        <taxon>Tremellomycetes</taxon>
        <taxon>Tremellales</taxon>
        <taxon>Naemateliaceae</taxon>
        <taxon>Naematelia</taxon>
    </lineage>
</organism>
<dbReference type="FunFam" id="3.40.1440.10:FF:000006">
    <property type="entry name" value="Structure-specific endonuclease subunit SLX1"/>
    <property type="match status" value="1"/>
</dbReference>
<feature type="domain" description="GIY-YIG" evidence="10">
    <location>
        <begin position="17"/>
        <end position="99"/>
    </location>
</feature>
<dbReference type="Proteomes" id="UP000193986">
    <property type="component" value="Unassembled WGS sequence"/>
</dbReference>
<evidence type="ECO:0000256" key="5">
    <source>
        <dbReference type="ARBA" id="ARBA00023172"/>
    </source>
</evidence>
<evidence type="ECO:0000313" key="12">
    <source>
        <dbReference type="Proteomes" id="UP000193986"/>
    </source>
</evidence>
<feature type="compositionally biased region" description="Basic residues" evidence="9">
    <location>
        <begin position="348"/>
        <end position="359"/>
    </location>
</feature>
<dbReference type="GO" id="GO:0008821">
    <property type="term" value="F:crossover junction DNA endonuclease activity"/>
    <property type="evidence" value="ECO:0007669"/>
    <property type="project" value="TreeGrafter"/>
</dbReference>
<dbReference type="PANTHER" id="PTHR20208">
    <property type="entry name" value="STRUCTURE-SPECIFIC ENDONUCLEASE SUBUNIT SLX1"/>
    <property type="match status" value="1"/>
</dbReference>
<evidence type="ECO:0000256" key="9">
    <source>
        <dbReference type="SAM" id="MobiDB-lite"/>
    </source>
</evidence>
<keyword evidence="2 8" id="KW-0255">Endonuclease</keyword>
<feature type="region of interest" description="Disordered" evidence="9">
    <location>
        <begin position="321"/>
        <end position="376"/>
    </location>
</feature>
<dbReference type="InterPro" id="IPR027520">
    <property type="entry name" value="Slx1"/>
</dbReference>
<dbReference type="STRING" id="71784.A0A1Y2BDC1"/>
<comment type="subunit">
    <text evidence="8">Forms a heterodimer with SLX4.</text>
</comment>
<dbReference type="GO" id="GO:0000724">
    <property type="term" value="P:double-strand break repair via homologous recombination"/>
    <property type="evidence" value="ECO:0007669"/>
    <property type="project" value="TreeGrafter"/>
</dbReference>
<dbReference type="PANTHER" id="PTHR20208:SF10">
    <property type="entry name" value="STRUCTURE-SPECIFIC ENDONUCLEASE SUBUNIT SLX1"/>
    <property type="match status" value="1"/>
</dbReference>
<keyword evidence="7 8" id="KW-0539">Nucleus</keyword>
<dbReference type="InterPro" id="IPR048749">
    <property type="entry name" value="SLX1_C"/>
</dbReference>
<protein>
    <recommendedName>
        <fullName evidence="10">GIY-YIG domain-containing protein</fullName>
    </recommendedName>
</protein>
<dbReference type="OrthoDB" id="24645at2759"/>
<dbReference type="GO" id="GO:0017108">
    <property type="term" value="F:5'-flap endonuclease activity"/>
    <property type="evidence" value="ECO:0007669"/>
    <property type="project" value="InterPro"/>
</dbReference>
<keyword evidence="3 8" id="KW-0227">DNA damage</keyword>
<comment type="subcellular location">
    <subcellularLocation>
        <location evidence="8">Nucleus</location>
    </subcellularLocation>
</comment>
<dbReference type="AlphaFoldDB" id="A0A1Y2BDC1"/>
<dbReference type="InterPro" id="IPR050381">
    <property type="entry name" value="SLX1_endonuclease"/>
</dbReference>
<dbReference type="InterPro" id="IPR013083">
    <property type="entry name" value="Znf_RING/FYVE/PHD"/>
</dbReference>
<dbReference type="HAMAP" id="MF_03100">
    <property type="entry name" value="Endonuc_su_Slx1"/>
    <property type="match status" value="1"/>
</dbReference>
<evidence type="ECO:0000256" key="6">
    <source>
        <dbReference type="ARBA" id="ARBA00023204"/>
    </source>
</evidence>
<keyword evidence="5 8" id="KW-0233">DNA recombination</keyword>
<evidence type="ECO:0000256" key="4">
    <source>
        <dbReference type="ARBA" id="ARBA00022801"/>
    </source>
</evidence>
<comment type="cofactor">
    <cofactor evidence="8">
        <name>a divalent metal cation</name>
        <dbReference type="ChEBI" id="CHEBI:60240"/>
    </cofactor>
</comment>
<gene>
    <name evidence="11" type="ORF">BCR39DRAFT_464113</name>
</gene>
<accession>A0A1Y2BDC1</accession>
<evidence type="ECO:0000256" key="8">
    <source>
        <dbReference type="HAMAP-Rule" id="MF_03100"/>
    </source>
</evidence>
<keyword evidence="12" id="KW-1185">Reference proteome</keyword>
<comment type="caution">
    <text evidence="8">Lacks conserved residue(s) required for the propagation of feature annotation.</text>
</comment>
<dbReference type="SUPFAM" id="SSF82771">
    <property type="entry name" value="GIY-YIG endonuclease"/>
    <property type="match status" value="1"/>
</dbReference>
<dbReference type="PROSITE" id="PS50164">
    <property type="entry name" value="GIY_YIG"/>
    <property type="match status" value="1"/>
</dbReference>
<keyword evidence="4 8" id="KW-0378">Hydrolase</keyword>
<evidence type="ECO:0000256" key="1">
    <source>
        <dbReference type="ARBA" id="ARBA00022722"/>
    </source>
</evidence>
<dbReference type="Pfam" id="PF21202">
    <property type="entry name" value="SLX1_C"/>
    <property type="match status" value="1"/>
</dbReference>
<proteinExistence type="inferred from homology"/>
<keyword evidence="1 8" id="KW-0540">Nuclease</keyword>
<evidence type="ECO:0000313" key="11">
    <source>
        <dbReference type="EMBL" id="ORY32838.1"/>
    </source>
</evidence>
<keyword evidence="6 8" id="KW-0234">DNA repair</keyword>
<dbReference type="EMBL" id="MCFC01000008">
    <property type="protein sequence ID" value="ORY32838.1"/>
    <property type="molecule type" value="Genomic_DNA"/>
</dbReference>
<evidence type="ECO:0000256" key="3">
    <source>
        <dbReference type="ARBA" id="ARBA00022763"/>
    </source>
</evidence>
<dbReference type="InterPro" id="IPR035901">
    <property type="entry name" value="GIY-YIG_endonuc_sf"/>
</dbReference>